<gene>
    <name evidence="2" type="ORF">IV49_GL000182</name>
</gene>
<keyword evidence="1" id="KW-0812">Transmembrane</keyword>
<dbReference type="PATRIC" id="fig|1410657.5.peg.184"/>
<sequence>MNIGIYLKKIMWNRKYLIAFLSIMIVCFMPLGREIIQDYGLDGYLSQIDASEVTILHSTLTTSLHVMFLIAAPLLACFACSQGYAEDYEANMTACIATRDEKNKYHNYHLIASMISGFLIIALPLLISFFVSLIAYPLSGGVNSTFKTTAYGLTPNFKGIMGYWYTFAPNFYFFFHVILIGTATALLCGISYSISLFTYFNKYISVLITFGIYLFNSFYIGEIFPDYAYVNVIDLRYEKISFMPMIIVFILTIIILGILFKVGIIYDEQE</sequence>
<keyword evidence="1" id="KW-0472">Membrane</keyword>
<comment type="caution">
    <text evidence="2">The sequence shown here is derived from an EMBL/GenBank/DDBJ whole genome shotgun (WGS) entry which is preliminary data.</text>
</comment>
<accession>A0A0R2HPI8</accession>
<dbReference type="AlphaFoldDB" id="A0A0R2HPI8"/>
<feature type="transmembrane region" description="Helical" evidence="1">
    <location>
        <begin position="16"/>
        <end position="36"/>
    </location>
</feature>
<organism evidence="2 3">
    <name type="scientific">Kandleria vitulina DSM 20405</name>
    <dbReference type="NCBI Taxonomy" id="1410657"/>
    <lineage>
        <taxon>Bacteria</taxon>
        <taxon>Bacillati</taxon>
        <taxon>Bacillota</taxon>
        <taxon>Erysipelotrichia</taxon>
        <taxon>Erysipelotrichales</taxon>
        <taxon>Coprobacillaceae</taxon>
        <taxon>Kandleria</taxon>
    </lineage>
</organism>
<keyword evidence="3" id="KW-1185">Reference proteome</keyword>
<dbReference type="Proteomes" id="UP000051841">
    <property type="component" value="Unassembled WGS sequence"/>
</dbReference>
<evidence type="ECO:0000313" key="3">
    <source>
        <dbReference type="Proteomes" id="UP000051841"/>
    </source>
</evidence>
<evidence type="ECO:0000256" key="1">
    <source>
        <dbReference type="SAM" id="Phobius"/>
    </source>
</evidence>
<feature type="transmembrane region" description="Helical" evidence="1">
    <location>
        <begin position="240"/>
        <end position="260"/>
    </location>
</feature>
<reference evidence="2 3" key="1">
    <citation type="journal article" date="2015" name="Genome Announc.">
        <title>Expanding the biotechnology potential of lactobacilli through comparative genomics of 213 strains and associated genera.</title>
        <authorList>
            <person name="Sun Z."/>
            <person name="Harris H.M."/>
            <person name="McCann A."/>
            <person name="Guo C."/>
            <person name="Argimon S."/>
            <person name="Zhang W."/>
            <person name="Yang X."/>
            <person name="Jeffery I.B."/>
            <person name="Cooney J.C."/>
            <person name="Kagawa T.F."/>
            <person name="Liu W."/>
            <person name="Song Y."/>
            <person name="Salvetti E."/>
            <person name="Wrobel A."/>
            <person name="Rasinkangas P."/>
            <person name="Parkhill J."/>
            <person name="Rea M.C."/>
            <person name="O'Sullivan O."/>
            <person name="Ritari J."/>
            <person name="Douillard F.P."/>
            <person name="Paul Ross R."/>
            <person name="Yang R."/>
            <person name="Briner A.E."/>
            <person name="Felis G.E."/>
            <person name="de Vos W.M."/>
            <person name="Barrangou R."/>
            <person name="Klaenhammer T.R."/>
            <person name="Caufield P.W."/>
            <person name="Cui Y."/>
            <person name="Zhang H."/>
            <person name="O'Toole P.W."/>
        </authorList>
    </citation>
    <scope>NUCLEOTIDE SEQUENCE [LARGE SCALE GENOMIC DNA]</scope>
    <source>
        <strain evidence="2 3">DSM 20405</strain>
    </source>
</reference>
<feature type="transmembrane region" description="Helical" evidence="1">
    <location>
        <begin position="108"/>
        <end position="136"/>
    </location>
</feature>
<name>A0A0R2HPI8_9FIRM</name>
<keyword evidence="1" id="KW-1133">Transmembrane helix</keyword>
<feature type="transmembrane region" description="Helical" evidence="1">
    <location>
        <begin position="171"/>
        <end position="191"/>
    </location>
</feature>
<proteinExistence type="predicted"/>
<dbReference type="EMBL" id="JQBL01000001">
    <property type="protein sequence ID" value="KRN51562.1"/>
    <property type="molecule type" value="Genomic_DNA"/>
</dbReference>
<evidence type="ECO:0000313" key="2">
    <source>
        <dbReference type="EMBL" id="KRN51562.1"/>
    </source>
</evidence>
<protein>
    <submittedName>
        <fullName evidence="2">Uncharacterized protein</fullName>
    </submittedName>
</protein>
<dbReference type="RefSeq" id="WP_031589925.1">
    <property type="nucleotide sequence ID" value="NZ_JQBL01000001.1"/>
</dbReference>
<feature type="transmembrane region" description="Helical" evidence="1">
    <location>
        <begin position="56"/>
        <end position="78"/>
    </location>
</feature>
<feature type="transmembrane region" description="Helical" evidence="1">
    <location>
        <begin position="203"/>
        <end position="220"/>
    </location>
</feature>